<gene>
    <name evidence="2" type="ORF">T265_12335</name>
</gene>
<dbReference type="Proteomes" id="UP000054324">
    <property type="component" value="Unassembled WGS sequence"/>
</dbReference>
<dbReference type="GeneID" id="20326503"/>
<sequence>MSSFMYLLGLLLRSAMLFQVTSGSMKFRPLPSECNRIEEFQQRPYGARLAKYKLRFRRPINGFQAFRIVLGLNGVFGKCRYNGLLDL</sequence>
<dbReference type="RefSeq" id="XP_009178032.1">
    <property type="nucleotide sequence ID" value="XM_009179768.1"/>
</dbReference>
<dbReference type="CTD" id="20326503"/>
<keyword evidence="3" id="KW-1185">Reference proteome</keyword>
<reference evidence="2 3" key="1">
    <citation type="submission" date="2013-11" db="EMBL/GenBank/DDBJ databases">
        <title>Opisthorchis viverrini - life in the bile duct.</title>
        <authorList>
            <person name="Young N.D."/>
            <person name="Nagarajan N."/>
            <person name="Lin S.J."/>
            <person name="Korhonen P.K."/>
            <person name="Jex A.R."/>
            <person name="Hall R.S."/>
            <person name="Safavi-Hemami H."/>
            <person name="Kaewkong W."/>
            <person name="Bertrand D."/>
            <person name="Gao S."/>
            <person name="Seet Q."/>
            <person name="Wongkham S."/>
            <person name="Teh B.T."/>
            <person name="Wongkham C."/>
            <person name="Intapan P.M."/>
            <person name="Maleewong W."/>
            <person name="Yang X."/>
            <person name="Hu M."/>
            <person name="Wang Z."/>
            <person name="Hofmann A."/>
            <person name="Sternberg P.W."/>
            <person name="Tan P."/>
            <person name="Wang J."/>
            <person name="Gasser R.B."/>
        </authorList>
    </citation>
    <scope>NUCLEOTIDE SEQUENCE [LARGE SCALE GENOMIC DNA]</scope>
</reference>
<dbReference type="KEGG" id="ovi:T265_12335"/>
<feature type="chain" id="PRO_5001704735" description="Secreted protein" evidence="1">
    <location>
        <begin position="24"/>
        <end position="87"/>
    </location>
</feature>
<dbReference type="AlphaFoldDB" id="A0A074YTW0"/>
<evidence type="ECO:0008006" key="4">
    <source>
        <dbReference type="Google" id="ProtNLM"/>
    </source>
</evidence>
<feature type="signal peptide" evidence="1">
    <location>
        <begin position="1"/>
        <end position="23"/>
    </location>
</feature>
<proteinExistence type="predicted"/>
<evidence type="ECO:0000256" key="1">
    <source>
        <dbReference type="SAM" id="SignalP"/>
    </source>
</evidence>
<dbReference type="EMBL" id="KL605904">
    <property type="protein sequence ID" value="KER18221.1"/>
    <property type="molecule type" value="Genomic_DNA"/>
</dbReference>
<evidence type="ECO:0000313" key="3">
    <source>
        <dbReference type="Proteomes" id="UP000054324"/>
    </source>
</evidence>
<protein>
    <recommendedName>
        <fullName evidence="4">Secreted protein</fullName>
    </recommendedName>
</protein>
<evidence type="ECO:0000313" key="2">
    <source>
        <dbReference type="EMBL" id="KER18221.1"/>
    </source>
</evidence>
<keyword evidence="1" id="KW-0732">Signal</keyword>
<accession>A0A074YTW0</accession>
<name>A0A074YTW0_OPIVI</name>
<organism evidence="2 3">
    <name type="scientific">Opisthorchis viverrini</name>
    <name type="common">Southeast Asian liver fluke</name>
    <dbReference type="NCBI Taxonomy" id="6198"/>
    <lineage>
        <taxon>Eukaryota</taxon>
        <taxon>Metazoa</taxon>
        <taxon>Spiralia</taxon>
        <taxon>Lophotrochozoa</taxon>
        <taxon>Platyhelminthes</taxon>
        <taxon>Trematoda</taxon>
        <taxon>Digenea</taxon>
        <taxon>Opisthorchiida</taxon>
        <taxon>Opisthorchiata</taxon>
        <taxon>Opisthorchiidae</taxon>
        <taxon>Opisthorchis</taxon>
    </lineage>
</organism>